<keyword evidence="3" id="KW-1185">Reference proteome</keyword>
<feature type="region of interest" description="Disordered" evidence="1">
    <location>
        <begin position="619"/>
        <end position="648"/>
    </location>
</feature>
<feature type="region of interest" description="Disordered" evidence="1">
    <location>
        <begin position="219"/>
        <end position="302"/>
    </location>
</feature>
<feature type="region of interest" description="Disordered" evidence="1">
    <location>
        <begin position="812"/>
        <end position="883"/>
    </location>
</feature>
<name>A0A6A6TJ51_9PLEO</name>
<feature type="compositionally biased region" description="Low complexity" evidence="1">
    <location>
        <begin position="46"/>
        <end position="70"/>
    </location>
</feature>
<feature type="region of interest" description="Disordered" evidence="1">
    <location>
        <begin position="46"/>
        <end position="74"/>
    </location>
</feature>
<feature type="compositionally biased region" description="Basic residues" evidence="1">
    <location>
        <begin position="619"/>
        <end position="632"/>
    </location>
</feature>
<dbReference type="AlphaFoldDB" id="A0A6A6TJ51"/>
<accession>A0A6A6TJ51</accession>
<sequence>MNIYPRCGDIRALYKTYAVTLTQEQPRNCRQVIRFHRLKTTPTLSTMSPLTRRASAASQGRRRSSAASRRVSIPSQFIDQPQDWPYFDENIDFGFLDTNFPNVTPGFENSNFDGAPTSVAPHYSDYNPNFDFYPQSDLPNIDANAAHGSFPNGSGIDPQLLNFSGNPGLFAMPSDHHQQQPIYPDPTLNQYLLPYSGNSHMYDIQEEEELLPTTFPEEAPIFRTSGSPAARKRVFSQASDPEPLVAKKRRLNTQSPKNGSPLFATESASRSSRSASSRSRTISSDHTDASARRRLDTHRKKNLQMYHRGSAIATTLFPPEKPKATDDRPWVRVNATTQGLSTRTSKINNYTAQYEQRPHPVGVWTSSSGNVFQYTDKGEFSEKTYTAREIEDFILNYPKGIEGAKLTLWIQKCPTDSARRYETPSWSKCRFKDCPANLYQTGTILHGHYRVAFDEKWYKYGENVDPFLTAGYAHLYCMERFLDFPRICRHANVEVDNRHLSREPRARFAGSLNGQVEGAVAETFVDAAKQRKLHKVAQFAEYPEHRHFKHGEPKPHTKTLTYAMCKIKAEHRPRAQLKQFADRNVKDTHIIKNLGDLEMLFSEVIKQKKDVKKAKAKAKAKAKTGKGKKRKAAVADLPDLDEEVDAETKQRNEEFQEFMNEKLRAAPKRPKQQRRVKKMLGNTYVELEDYETDSEDDDGLSVHSDHSEGEFYDPSRPAPTPTRSSKRLANKGPRTNYSLSPTEEAHPLIPRGRKRKTFSPSPEPEVPEGYQPTMQFSIGEDGAPELPQAWIEEFMDEDALREALQRRRSTLGGAIGLRSRGPSVLKSAASSRPSTGHRISFGGATTHFFDKDAAPRRHSRRLSYVSSKEDTADRGQMKTRSHK</sequence>
<feature type="compositionally biased region" description="Basic and acidic residues" evidence="1">
    <location>
        <begin position="867"/>
        <end position="876"/>
    </location>
</feature>
<reference evidence="2" key="1">
    <citation type="journal article" date="2020" name="Stud. Mycol.">
        <title>101 Dothideomycetes genomes: a test case for predicting lifestyles and emergence of pathogens.</title>
        <authorList>
            <person name="Haridas S."/>
            <person name="Albert R."/>
            <person name="Binder M."/>
            <person name="Bloem J."/>
            <person name="Labutti K."/>
            <person name="Salamov A."/>
            <person name="Andreopoulos B."/>
            <person name="Baker S."/>
            <person name="Barry K."/>
            <person name="Bills G."/>
            <person name="Bluhm B."/>
            <person name="Cannon C."/>
            <person name="Castanera R."/>
            <person name="Culley D."/>
            <person name="Daum C."/>
            <person name="Ezra D."/>
            <person name="Gonzalez J."/>
            <person name="Henrissat B."/>
            <person name="Kuo A."/>
            <person name="Liang C."/>
            <person name="Lipzen A."/>
            <person name="Lutzoni F."/>
            <person name="Magnuson J."/>
            <person name="Mondo S."/>
            <person name="Nolan M."/>
            <person name="Ohm R."/>
            <person name="Pangilinan J."/>
            <person name="Park H.-J."/>
            <person name="Ramirez L."/>
            <person name="Alfaro M."/>
            <person name="Sun H."/>
            <person name="Tritt A."/>
            <person name="Yoshinaga Y."/>
            <person name="Zwiers L.-H."/>
            <person name="Turgeon B."/>
            <person name="Goodwin S."/>
            <person name="Spatafora J."/>
            <person name="Crous P."/>
            <person name="Grigoriev I."/>
        </authorList>
    </citation>
    <scope>NUCLEOTIDE SEQUENCE</scope>
    <source>
        <strain evidence="2">CBS 122681</strain>
    </source>
</reference>
<protein>
    <submittedName>
        <fullName evidence="2">Uncharacterized protein</fullName>
    </submittedName>
</protein>
<evidence type="ECO:0000313" key="2">
    <source>
        <dbReference type="EMBL" id="KAF2660055.1"/>
    </source>
</evidence>
<dbReference type="Proteomes" id="UP000799324">
    <property type="component" value="Unassembled WGS sequence"/>
</dbReference>
<evidence type="ECO:0000256" key="1">
    <source>
        <dbReference type="SAM" id="MobiDB-lite"/>
    </source>
</evidence>
<dbReference type="OrthoDB" id="5307331at2759"/>
<gene>
    <name evidence="2" type="ORF">K491DRAFT_730219</name>
</gene>
<evidence type="ECO:0000313" key="3">
    <source>
        <dbReference type="Proteomes" id="UP000799324"/>
    </source>
</evidence>
<organism evidence="2 3">
    <name type="scientific">Lophiostoma macrostomum CBS 122681</name>
    <dbReference type="NCBI Taxonomy" id="1314788"/>
    <lineage>
        <taxon>Eukaryota</taxon>
        <taxon>Fungi</taxon>
        <taxon>Dikarya</taxon>
        <taxon>Ascomycota</taxon>
        <taxon>Pezizomycotina</taxon>
        <taxon>Dothideomycetes</taxon>
        <taxon>Pleosporomycetidae</taxon>
        <taxon>Pleosporales</taxon>
        <taxon>Lophiostomataceae</taxon>
        <taxon>Lophiostoma</taxon>
    </lineage>
</organism>
<feature type="compositionally biased region" description="Low complexity" evidence="1">
    <location>
        <begin position="267"/>
        <end position="282"/>
    </location>
</feature>
<feature type="region of interest" description="Disordered" evidence="1">
    <location>
        <begin position="687"/>
        <end position="787"/>
    </location>
</feature>
<feature type="compositionally biased region" description="Basic and acidic residues" evidence="1">
    <location>
        <begin position="283"/>
        <end position="294"/>
    </location>
</feature>
<dbReference type="EMBL" id="MU004302">
    <property type="protein sequence ID" value="KAF2660055.1"/>
    <property type="molecule type" value="Genomic_DNA"/>
</dbReference>
<feature type="compositionally biased region" description="Acidic residues" evidence="1">
    <location>
        <begin position="687"/>
        <end position="699"/>
    </location>
</feature>
<proteinExistence type="predicted"/>